<gene>
    <name evidence="3" type="ORF">ACFSB2_20115</name>
</gene>
<dbReference type="InterPro" id="IPR051785">
    <property type="entry name" value="MMCE/EMCE_epimerase"/>
</dbReference>
<evidence type="ECO:0000259" key="2">
    <source>
        <dbReference type="PROSITE" id="PS51819"/>
    </source>
</evidence>
<feature type="domain" description="VOC" evidence="2">
    <location>
        <begin position="4"/>
        <end position="126"/>
    </location>
</feature>
<keyword evidence="1" id="KW-0479">Metal-binding</keyword>
<evidence type="ECO:0000313" key="4">
    <source>
        <dbReference type="Proteomes" id="UP001597079"/>
    </source>
</evidence>
<dbReference type="CDD" id="cd06587">
    <property type="entry name" value="VOC"/>
    <property type="match status" value="1"/>
</dbReference>
<evidence type="ECO:0000313" key="3">
    <source>
        <dbReference type="EMBL" id="MFD1676985.1"/>
    </source>
</evidence>
<protein>
    <submittedName>
        <fullName evidence="3">VOC family protein</fullName>
    </submittedName>
</protein>
<sequence>MMTTLGHLALTVEDMEASLQFYCDVLGCEKAFEIHDKAGNPWIVYVKIPDGRFIELFYGGKVKLARDSHRVGFAHLCFEVDDIAQTADMLRSKGVVLDVEIQQGLDHNLQCWTHDPDGNPIEFMQIHPDSPQARARRALEVK</sequence>
<organism evidence="3 4">
    <name type="scientific">Alicyclobacillus fodiniaquatilis</name>
    <dbReference type="NCBI Taxonomy" id="1661150"/>
    <lineage>
        <taxon>Bacteria</taxon>
        <taxon>Bacillati</taxon>
        <taxon>Bacillota</taxon>
        <taxon>Bacilli</taxon>
        <taxon>Bacillales</taxon>
        <taxon>Alicyclobacillaceae</taxon>
        <taxon>Alicyclobacillus</taxon>
    </lineage>
</organism>
<name>A0ABW4JN67_9BACL</name>
<keyword evidence="4" id="KW-1185">Reference proteome</keyword>
<dbReference type="PANTHER" id="PTHR43048">
    <property type="entry name" value="METHYLMALONYL-COA EPIMERASE"/>
    <property type="match status" value="1"/>
</dbReference>
<proteinExistence type="predicted"/>
<comment type="caution">
    <text evidence="3">The sequence shown here is derived from an EMBL/GenBank/DDBJ whole genome shotgun (WGS) entry which is preliminary data.</text>
</comment>
<dbReference type="PANTHER" id="PTHR43048:SF3">
    <property type="entry name" value="METHYLMALONYL-COA EPIMERASE, MITOCHONDRIAL"/>
    <property type="match status" value="1"/>
</dbReference>
<dbReference type="InterPro" id="IPR029068">
    <property type="entry name" value="Glyas_Bleomycin-R_OHBP_Dase"/>
</dbReference>
<dbReference type="SUPFAM" id="SSF54593">
    <property type="entry name" value="Glyoxalase/Bleomycin resistance protein/Dihydroxybiphenyl dioxygenase"/>
    <property type="match status" value="1"/>
</dbReference>
<dbReference type="Pfam" id="PF00903">
    <property type="entry name" value="Glyoxalase"/>
    <property type="match status" value="1"/>
</dbReference>
<dbReference type="Proteomes" id="UP001597079">
    <property type="component" value="Unassembled WGS sequence"/>
</dbReference>
<dbReference type="Gene3D" id="3.10.180.10">
    <property type="entry name" value="2,3-Dihydroxybiphenyl 1,2-Dioxygenase, domain 1"/>
    <property type="match status" value="1"/>
</dbReference>
<accession>A0ABW4JN67</accession>
<dbReference type="PROSITE" id="PS51819">
    <property type="entry name" value="VOC"/>
    <property type="match status" value="1"/>
</dbReference>
<dbReference type="InterPro" id="IPR037523">
    <property type="entry name" value="VOC_core"/>
</dbReference>
<dbReference type="EMBL" id="JBHUCX010000083">
    <property type="protein sequence ID" value="MFD1676985.1"/>
    <property type="molecule type" value="Genomic_DNA"/>
</dbReference>
<dbReference type="RefSeq" id="WP_377944897.1">
    <property type="nucleotide sequence ID" value="NZ_JBHUCX010000083.1"/>
</dbReference>
<dbReference type="InterPro" id="IPR004360">
    <property type="entry name" value="Glyas_Fos-R_dOase_dom"/>
</dbReference>
<reference evidence="4" key="1">
    <citation type="journal article" date="2019" name="Int. J. Syst. Evol. Microbiol.">
        <title>The Global Catalogue of Microorganisms (GCM) 10K type strain sequencing project: providing services to taxonomists for standard genome sequencing and annotation.</title>
        <authorList>
            <consortium name="The Broad Institute Genomics Platform"/>
            <consortium name="The Broad Institute Genome Sequencing Center for Infectious Disease"/>
            <person name="Wu L."/>
            <person name="Ma J."/>
        </authorList>
    </citation>
    <scope>NUCLEOTIDE SEQUENCE [LARGE SCALE GENOMIC DNA]</scope>
    <source>
        <strain evidence="4">CGMCC 1.12286</strain>
    </source>
</reference>
<evidence type="ECO:0000256" key="1">
    <source>
        <dbReference type="ARBA" id="ARBA00022723"/>
    </source>
</evidence>